<sequence length="81" mass="9005">MQAATLRVISSRLAHRCMPPVVGVAALGGPQRRLPIAGWPRAATPSGLYADDRVFMAIPRRPELGAIEHWNFLFGMKWIRP</sequence>
<dbReference type="EMBL" id="AMZH03000977">
    <property type="protein sequence ID" value="RRT81160.1"/>
    <property type="molecule type" value="Genomic_DNA"/>
</dbReference>
<comment type="caution">
    <text evidence="1">The sequence shown here is derived from an EMBL/GenBank/DDBJ whole genome shotgun (WGS) entry which is preliminary data.</text>
</comment>
<dbReference type="AlphaFoldDB" id="A0A427AY29"/>
<organism evidence="1 2">
    <name type="scientific">Ensete ventricosum</name>
    <name type="common">Abyssinian banana</name>
    <name type="synonym">Musa ensete</name>
    <dbReference type="NCBI Taxonomy" id="4639"/>
    <lineage>
        <taxon>Eukaryota</taxon>
        <taxon>Viridiplantae</taxon>
        <taxon>Streptophyta</taxon>
        <taxon>Embryophyta</taxon>
        <taxon>Tracheophyta</taxon>
        <taxon>Spermatophyta</taxon>
        <taxon>Magnoliopsida</taxon>
        <taxon>Liliopsida</taxon>
        <taxon>Zingiberales</taxon>
        <taxon>Musaceae</taxon>
        <taxon>Ensete</taxon>
    </lineage>
</organism>
<gene>
    <name evidence="1" type="ORF">B296_00014653</name>
</gene>
<protein>
    <submittedName>
        <fullName evidence="1">Uncharacterized protein</fullName>
    </submittedName>
</protein>
<accession>A0A427AY29</accession>
<reference evidence="1 2" key="1">
    <citation type="journal article" date="2014" name="Agronomy (Basel)">
        <title>A Draft Genome Sequence for Ensete ventricosum, the Drought-Tolerant Tree Against Hunger.</title>
        <authorList>
            <person name="Harrison J."/>
            <person name="Moore K.A."/>
            <person name="Paszkiewicz K."/>
            <person name="Jones T."/>
            <person name="Grant M."/>
            <person name="Ambacheew D."/>
            <person name="Muzemil S."/>
            <person name="Studholme D.J."/>
        </authorList>
    </citation>
    <scope>NUCLEOTIDE SEQUENCE [LARGE SCALE GENOMIC DNA]</scope>
</reference>
<evidence type="ECO:0000313" key="1">
    <source>
        <dbReference type="EMBL" id="RRT81160.1"/>
    </source>
</evidence>
<dbReference type="Proteomes" id="UP000287651">
    <property type="component" value="Unassembled WGS sequence"/>
</dbReference>
<name>A0A427AY29_ENSVE</name>
<evidence type="ECO:0000313" key="2">
    <source>
        <dbReference type="Proteomes" id="UP000287651"/>
    </source>
</evidence>
<proteinExistence type="predicted"/>